<dbReference type="PROSITE" id="PS50977">
    <property type="entry name" value="HTH_TETR_2"/>
    <property type="match status" value="1"/>
</dbReference>
<keyword evidence="1" id="KW-0805">Transcription regulation</keyword>
<dbReference type="FunFam" id="1.10.10.60:FF:000141">
    <property type="entry name" value="TetR family transcriptional regulator"/>
    <property type="match status" value="1"/>
</dbReference>
<name>A0AB39PA88_9ACTN</name>
<reference evidence="6" key="1">
    <citation type="submission" date="2024-07" db="EMBL/GenBank/DDBJ databases">
        <authorList>
            <person name="Yu S.T."/>
        </authorList>
    </citation>
    <scope>NUCLEOTIDE SEQUENCE</scope>
    <source>
        <strain evidence="6">R21</strain>
    </source>
</reference>
<evidence type="ECO:0000256" key="1">
    <source>
        <dbReference type="ARBA" id="ARBA00023015"/>
    </source>
</evidence>
<evidence type="ECO:0000313" key="6">
    <source>
        <dbReference type="EMBL" id="XDQ26992.1"/>
    </source>
</evidence>
<dbReference type="GO" id="GO:0003700">
    <property type="term" value="F:DNA-binding transcription factor activity"/>
    <property type="evidence" value="ECO:0007669"/>
    <property type="project" value="TreeGrafter"/>
</dbReference>
<dbReference type="GO" id="GO:0000976">
    <property type="term" value="F:transcription cis-regulatory region binding"/>
    <property type="evidence" value="ECO:0007669"/>
    <property type="project" value="TreeGrafter"/>
</dbReference>
<dbReference type="PRINTS" id="PR00455">
    <property type="entry name" value="HTHTETR"/>
</dbReference>
<dbReference type="InterPro" id="IPR009057">
    <property type="entry name" value="Homeodomain-like_sf"/>
</dbReference>
<dbReference type="InterPro" id="IPR039536">
    <property type="entry name" value="TetR_C_Proteobacteria"/>
</dbReference>
<dbReference type="Pfam" id="PF00440">
    <property type="entry name" value="TetR_N"/>
    <property type="match status" value="1"/>
</dbReference>
<proteinExistence type="predicted"/>
<dbReference type="InterPro" id="IPR050109">
    <property type="entry name" value="HTH-type_TetR-like_transc_reg"/>
</dbReference>
<evidence type="ECO:0000256" key="3">
    <source>
        <dbReference type="ARBA" id="ARBA00023163"/>
    </source>
</evidence>
<evidence type="ECO:0000256" key="4">
    <source>
        <dbReference type="PROSITE-ProRule" id="PRU00335"/>
    </source>
</evidence>
<accession>A0AB39PA88</accession>
<dbReference type="SUPFAM" id="SSF48498">
    <property type="entry name" value="Tetracyclin repressor-like, C-terminal domain"/>
    <property type="match status" value="1"/>
</dbReference>
<feature type="DNA-binding region" description="H-T-H motif" evidence="4">
    <location>
        <begin position="36"/>
        <end position="55"/>
    </location>
</feature>
<keyword evidence="2 4" id="KW-0238">DNA-binding</keyword>
<dbReference type="AlphaFoldDB" id="A0AB39PA88"/>
<feature type="domain" description="HTH tetR-type" evidence="5">
    <location>
        <begin position="13"/>
        <end position="73"/>
    </location>
</feature>
<dbReference type="PANTHER" id="PTHR30055:SF146">
    <property type="entry name" value="HTH-TYPE TRANSCRIPTIONAL DUAL REGULATOR CECR"/>
    <property type="match status" value="1"/>
</dbReference>
<dbReference type="PANTHER" id="PTHR30055">
    <property type="entry name" value="HTH-TYPE TRANSCRIPTIONAL REGULATOR RUTR"/>
    <property type="match status" value="1"/>
</dbReference>
<dbReference type="GO" id="GO:0045892">
    <property type="term" value="P:negative regulation of DNA-templated transcription"/>
    <property type="evidence" value="ECO:0007669"/>
    <property type="project" value="UniProtKB-ARBA"/>
</dbReference>
<organism evidence="6">
    <name type="scientific">Streptomyces sp. R21</name>
    <dbReference type="NCBI Taxonomy" id="3238627"/>
    <lineage>
        <taxon>Bacteria</taxon>
        <taxon>Bacillati</taxon>
        <taxon>Actinomycetota</taxon>
        <taxon>Actinomycetes</taxon>
        <taxon>Kitasatosporales</taxon>
        <taxon>Streptomycetaceae</taxon>
        <taxon>Streptomyces</taxon>
    </lineage>
</organism>
<dbReference type="InterPro" id="IPR001647">
    <property type="entry name" value="HTH_TetR"/>
</dbReference>
<gene>
    <name evidence="6" type="ORF">AB5J56_20780</name>
</gene>
<evidence type="ECO:0000256" key="2">
    <source>
        <dbReference type="ARBA" id="ARBA00023125"/>
    </source>
</evidence>
<sequence>MTEKEKKKPAGQPDKRRAIVAGALTRFARDGYTRAGLDAIAAEAGVSNRTIYNHFTDKAELFQTVIQESTQRVADTMVDIIDRHLSKVVDLEADLIDFGVAWLGVLTSDLAPHFALIRQINAETEHIPPAALKLWQESGPRRTRSELAERLRRITERGDLTIDDPTRAAGHLMLLISADNLTDRAALHDKAELRAMVTAGVQTFLYGYKCRALPPPSP</sequence>
<dbReference type="RefSeq" id="WP_369234236.1">
    <property type="nucleotide sequence ID" value="NZ_CP163435.1"/>
</dbReference>
<dbReference type="SUPFAM" id="SSF46689">
    <property type="entry name" value="Homeodomain-like"/>
    <property type="match status" value="1"/>
</dbReference>
<protein>
    <submittedName>
        <fullName evidence="6">TetR/AcrR family transcriptional regulator</fullName>
    </submittedName>
</protein>
<keyword evidence="3" id="KW-0804">Transcription</keyword>
<dbReference type="InterPro" id="IPR036271">
    <property type="entry name" value="Tet_transcr_reg_TetR-rel_C_sf"/>
</dbReference>
<dbReference type="Gene3D" id="1.10.357.10">
    <property type="entry name" value="Tetracycline Repressor, domain 2"/>
    <property type="match status" value="1"/>
</dbReference>
<dbReference type="Pfam" id="PF14246">
    <property type="entry name" value="TetR_C_7"/>
    <property type="match status" value="1"/>
</dbReference>
<dbReference type="EMBL" id="CP163435">
    <property type="protein sequence ID" value="XDQ26992.1"/>
    <property type="molecule type" value="Genomic_DNA"/>
</dbReference>
<evidence type="ECO:0000259" key="5">
    <source>
        <dbReference type="PROSITE" id="PS50977"/>
    </source>
</evidence>